<dbReference type="AlphaFoldDB" id="A0A0B7GXE7"/>
<accession>A0A0B7GXE7</accession>
<gene>
    <name evidence="2" type="ORF">FUT82_03955</name>
    <name evidence="1" type="ORF">TPHV1_170047</name>
</gene>
<evidence type="ECO:0008006" key="5">
    <source>
        <dbReference type="Google" id="ProtNLM"/>
    </source>
</evidence>
<keyword evidence="3" id="KW-1185">Reference proteome</keyword>
<evidence type="ECO:0000313" key="2">
    <source>
        <dbReference type="EMBL" id="QEJ97223.1"/>
    </source>
</evidence>
<dbReference type="RefSeq" id="WP_024753004.1">
    <property type="nucleotide sequence ID" value="NZ_CDNC01000009.1"/>
</dbReference>
<evidence type="ECO:0000313" key="1">
    <source>
        <dbReference type="EMBL" id="CEM61316.1"/>
    </source>
</evidence>
<dbReference type="Proteomes" id="UP000323594">
    <property type="component" value="Chromosome"/>
</dbReference>
<organism evidence="1 3">
    <name type="scientific">Treponema phagedenis</name>
    <dbReference type="NCBI Taxonomy" id="162"/>
    <lineage>
        <taxon>Bacteria</taxon>
        <taxon>Pseudomonadati</taxon>
        <taxon>Spirochaetota</taxon>
        <taxon>Spirochaetia</taxon>
        <taxon>Spirochaetales</taxon>
        <taxon>Treponemataceae</taxon>
        <taxon>Treponema</taxon>
    </lineage>
</organism>
<reference evidence="2 4" key="3">
    <citation type="submission" date="2019-08" db="EMBL/GenBank/DDBJ databases">
        <authorList>
            <person name="Kuhnert P."/>
        </authorList>
    </citation>
    <scope>NUCLEOTIDE SEQUENCE [LARGE SCALE GENOMIC DNA]</scope>
    <source>
        <strain evidence="2 4">B36.5</strain>
    </source>
</reference>
<sequence length="237" mass="26583">MSICPDKELFSAYSDGEVPSPWKEKLEDHIGRCSDCSKTFSAYQKLHDVMQQAGETPAIDLTASFEKLSIKRQDVLLARYSSKFSYEDSWLHRSVKIPLPTIAAAALLLAVCSPLLFFAKKNVPDEFIAVESDFKPIVPSAFFYGNSNSLPIHELAVKKSLYSRDLPLNSITKQAASNQTVAFTVGDFAKLYGINNKNFNDDQMVIIRLPITKLRSLNHFNNEDNTQTLVTNYSFGK</sequence>
<evidence type="ECO:0000313" key="4">
    <source>
        <dbReference type="Proteomes" id="UP000323594"/>
    </source>
</evidence>
<name>A0A0B7GXE7_TREPH</name>
<reference evidence="1" key="2">
    <citation type="submission" date="2015-01" db="EMBL/GenBank/DDBJ databases">
        <authorList>
            <person name="Xiang T."/>
            <person name="Song Y."/>
            <person name="Huang L."/>
            <person name="Wang B."/>
            <person name="Wu P."/>
        </authorList>
    </citation>
    <scope>NUCLEOTIDE SEQUENCE [LARGE SCALE GENOMIC DNA]</scope>
    <source>
        <strain evidence="1">V1</strain>
    </source>
</reference>
<dbReference type="GeneID" id="57752056"/>
<dbReference type="Proteomes" id="UP000042527">
    <property type="component" value="Unassembled WGS sequence"/>
</dbReference>
<dbReference type="OrthoDB" id="362821at2"/>
<protein>
    <recommendedName>
        <fullName evidence="5">Zf-HC2 domain-containing protein</fullName>
    </recommendedName>
</protein>
<reference evidence="3" key="1">
    <citation type="submission" date="2015-01" db="EMBL/GenBank/DDBJ databases">
        <authorList>
            <person name="Manzoor Shahid"/>
            <person name="Zubair Saima"/>
        </authorList>
    </citation>
    <scope>NUCLEOTIDE SEQUENCE [LARGE SCALE GENOMIC DNA]</scope>
    <source>
        <strain evidence="3">V1</strain>
    </source>
</reference>
<dbReference type="EMBL" id="CDNC01000009">
    <property type="protein sequence ID" value="CEM61316.1"/>
    <property type="molecule type" value="Genomic_DNA"/>
</dbReference>
<evidence type="ECO:0000313" key="3">
    <source>
        <dbReference type="Proteomes" id="UP000042527"/>
    </source>
</evidence>
<dbReference type="EMBL" id="CP042817">
    <property type="protein sequence ID" value="QEJ97223.1"/>
    <property type="molecule type" value="Genomic_DNA"/>
</dbReference>
<proteinExistence type="predicted"/>